<dbReference type="Proteomes" id="UP001164776">
    <property type="component" value="Unassembled WGS sequence"/>
</dbReference>
<evidence type="ECO:0000313" key="4">
    <source>
        <dbReference type="Proteomes" id="UP001164776"/>
    </source>
</evidence>
<proteinExistence type="predicted"/>
<organism evidence="3 4">
    <name type="scientific">Paspalum vaginatum</name>
    <name type="common">seashore paspalum</name>
    <dbReference type="NCBI Taxonomy" id="158149"/>
    <lineage>
        <taxon>Eukaryota</taxon>
        <taxon>Viridiplantae</taxon>
        <taxon>Streptophyta</taxon>
        <taxon>Embryophyta</taxon>
        <taxon>Tracheophyta</taxon>
        <taxon>Spermatophyta</taxon>
        <taxon>Magnoliopsida</taxon>
        <taxon>Liliopsida</taxon>
        <taxon>Poales</taxon>
        <taxon>Poaceae</taxon>
        <taxon>PACMAD clade</taxon>
        <taxon>Panicoideae</taxon>
        <taxon>Andropogonodae</taxon>
        <taxon>Paspaleae</taxon>
        <taxon>Paspalinae</taxon>
        <taxon>Paspalum</taxon>
    </lineage>
</organism>
<evidence type="ECO:0000313" key="3">
    <source>
        <dbReference type="EMBL" id="KAJ1255277.1"/>
    </source>
</evidence>
<feature type="transmembrane region" description="Helical" evidence="1">
    <location>
        <begin position="36"/>
        <end position="52"/>
    </location>
</feature>
<dbReference type="EMBL" id="MU629765">
    <property type="protein sequence ID" value="KAJ1255277.1"/>
    <property type="molecule type" value="Genomic_DNA"/>
</dbReference>
<feature type="transmembrane region" description="Helical" evidence="1">
    <location>
        <begin position="59"/>
        <end position="77"/>
    </location>
</feature>
<keyword evidence="2" id="KW-0732">Signal</keyword>
<feature type="transmembrane region" description="Helical" evidence="1">
    <location>
        <begin position="107"/>
        <end position="129"/>
    </location>
</feature>
<feature type="chain" id="PRO_5040745889" evidence="2">
    <location>
        <begin position="27"/>
        <end position="142"/>
    </location>
</feature>
<evidence type="ECO:0000256" key="1">
    <source>
        <dbReference type="SAM" id="Phobius"/>
    </source>
</evidence>
<evidence type="ECO:0000256" key="2">
    <source>
        <dbReference type="SAM" id="SignalP"/>
    </source>
</evidence>
<dbReference type="OrthoDB" id="689631at2759"/>
<protein>
    <submittedName>
        <fullName evidence="3">Uncharacterized protein</fullName>
    </submittedName>
</protein>
<dbReference type="AlphaFoldDB" id="A0A9W7XB20"/>
<keyword evidence="1" id="KW-1133">Transmembrane helix</keyword>
<keyword evidence="1" id="KW-0472">Membrane</keyword>
<sequence>MSSQARSVVATSLVIIFLAASTGVSSHGYEQLLCLLALLTGVNLMALGIWMADNPSATVPTELAGMASLVVGVLATFLRRNLAVIGLITASSASAVVAVAGEASPALCVASFALLLLGVSMITAGVLAFPGKTGDDAVHAAP</sequence>
<reference evidence="3 4" key="1">
    <citation type="submission" date="2022-10" db="EMBL/GenBank/DDBJ databases">
        <title>WGS assembly of Paspalum vaginatum 540-79.</title>
        <authorList>
            <person name="Sun G."/>
            <person name="Wase N."/>
            <person name="Shu S."/>
            <person name="Jenkins J."/>
            <person name="Zhou B."/>
            <person name="Torres-Rodriguez J."/>
            <person name="Chen C."/>
            <person name="Sandor L."/>
            <person name="Plott C."/>
            <person name="Yoshinga Y."/>
            <person name="Daum C."/>
            <person name="Qi P."/>
            <person name="Barry K."/>
            <person name="Lipzen A."/>
            <person name="Berry L."/>
            <person name="Pedersen C."/>
            <person name="Gottilla T."/>
            <person name="Foltz A."/>
            <person name="Yu H."/>
            <person name="O'Malley R."/>
            <person name="Zhang C."/>
            <person name="Devos K."/>
            <person name="Sigmon B."/>
            <person name="Yu B."/>
            <person name="Obata T."/>
            <person name="Schmutz J."/>
            <person name="Schnable J."/>
        </authorList>
    </citation>
    <scope>NUCLEOTIDE SEQUENCE [LARGE SCALE GENOMIC DNA]</scope>
    <source>
        <strain evidence="4">cv. 540-79</strain>
    </source>
</reference>
<keyword evidence="4" id="KW-1185">Reference proteome</keyword>
<feature type="signal peptide" evidence="2">
    <location>
        <begin position="1"/>
        <end position="26"/>
    </location>
</feature>
<name>A0A9W7XB20_9POAL</name>
<comment type="caution">
    <text evidence="3">The sequence shown here is derived from an EMBL/GenBank/DDBJ whole genome shotgun (WGS) entry which is preliminary data.</text>
</comment>
<accession>A0A9W7XB20</accession>
<feature type="transmembrane region" description="Helical" evidence="1">
    <location>
        <begin position="83"/>
        <end position="100"/>
    </location>
</feature>
<gene>
    <name evidence="3" type="ORF">BS78_K268000</name>
</gene>
<keyword evidence="1" id="KW-0812">Transmembrane</keyword>